<keyword evidence="2 7" id="KW-0808">Transferase</keyword>
<evidence type="ECO:0000256" key="1">
    <source>
        <dbReference type="ARBA" id="ARBA00004141"/>
    </source>
</evidence>
<organism evidence="9">
    <name type="scientific">Arcella intermedia</name>
    <dbReference type="NCBI Taxonomy" id="1963864"/>
    <lineage>
        <taxon>Eukaryota</taxon>
        <taxon>Amoebozoa</taxon>
        <taxon>Tubulinea</taxon>
        <taxon>Elardia</taxon>
        <taxon>Arcellinida</taxon>
        <taxon>Sphaerothecina</taxon>
        <taxon>Arcellidae</taxon>
        <taxon>Arcella</taxon>
    </lineage>
</organism>
<dbReference type="GO" id="GO:0016020">
    <property type="term" value="C:membrane"/>
    <property type="evidence" value="ECO:0007669"/>
    <property type="project" value="UniProtKB-SubCell"/>
</dbReference>
<dbReference type="InterPro" id="IPR001594">
    <property type="entry name" value="Palmitoyltrfase_DHHC"/>
</dbReference>
<evidence type="ECO:0000256" key="4">
    <source>
        <dbReference type="ARBA" id="ARBA00022989"/>
    </source>
</evidence>
<evidence type="ECO:0000259" key="8">
    <source>
        <dbReference type="Pfam" id="PF01529"/>
    </source>
</evidence>
<dbReference type="PROSITE" id="PS50216">
    <property type="entry name" value="DHHC"/>
    <property type="match status" value="1"/>
</dbReference>
<feature type="transmembrane region" description="Helical" evidence="7">
    <location>
        <begin position="182"/>
        <end position="203"/>
    </location>
</feature>
<feature type="domain" description="Palmitoyltransferase DHHC" evidence="8">
    <location>
        <begin position="93"/>
        <end position="221"/>
    </location>
</feature>
<evidence type="ECO:0000256" key="2">
    <source>
        <dbReference type="ARBA" id="ARBA00022679"/>
    </source>
</evidence>
<comment type="domain">
    <text evidence="7">The DHHC domain is required for palmitoyltransferase activity.</text>
</comment>
<sequence length="308" mass="36246">MIVLVVVLLISFGFCSFWYLVVVPWSWWNSAFGMCVLVVFHTCFSLLCYSYYKTIVTPPGVAETNWVPAESTEEELEEAKNQQVKSWQVDDFYKPKWCTHCKAYKPPRSHHCRDFSRCVLRMDHYCPWVNNCVGYKNHKFFLLFLFYASASLIIVLISVIWRFISIIIHLEGKQLDLSIPDILFFVLQAVLTFPLTTCITGLLSYQLSLLVTNCTSVEALHHERYQRDAYSKKMKFRWFYDFGWNYNVQQVMGSTWLEWFLPVTPEHVKSGDGVTYKTRQVQFKQVVVEEEPENSSLWAQKRKVNLNN</sequence>
<feature type="transmembrane region" description="Helical" evidence="7">
    <location>
        <begin position="31"/>
        <end position="52"/>
    </location>
</feature>
<reference evidence="9" key="1">
    <citation type="journal article" date="2020" name="J. Eukaryot. Microbiol.">
        <title>De novo Sequencing, Assembly and Annotation of the Transcriptome for the Free-Living Testate Amoeba Arcella intermedia.</title>
        <authorList>
            <person name="Ribeiro G.M."/>
            <person name="Porfirio-Sousa A.L."/>
            <person name="Maurer-Alcala X.X."/>
            <person name="Katz L.A."/>
            <person name="Lahr D.J.G."/>
        </authorList>
    </citation>
    <scope>NUCLEOTIDE SEQUENCE</scope>
</reference>
<dbReference type="PANTHER" id="PTHR12246">
    <property type="entry name" value="PALMITOYLTRANSFERASE ZDHHC16"/>
    <property type="match status" value="1"/>
</dbReference>
<evidence type="ECO:0000256" key="3">
    <source>
        <dbReference type="ARBA" id="ARBA00022692"/>
    </source>
</evidence>
<comment type="catalytic activity">
    <reaction evidence="7">
        <text>L-cysteinyl-[protein] + hexadecanoyl-CoA = S-hexadecanoyl-L-cysteinyl-[protein] + CoA</text>
        <dbReference type="Rhea" id="RHEA:36683"/>
        <dbReference type="Rhea" id="RHEA-COMP:10131"/>
        <dbReference type="Rhea" id="RHEA-COMP:11032"/>
        <dbReference type="ChEBI" id="CHEBI:29950"/>
        <dbReference type="ChEBI" id="CHEBI:57287"/>
        <dbReference type="ChEBI" id="CHEBI:57379"/>
        <dbReference type="ChEBI" id="CHEBI:74151"/>
        <dbReference type="EC" id="2.3.1.225"/>
    </reaction>
</comment>
<dbReference type="AlphaFoldDB" id="A0A6B2LAT2"/>
<keyword evidence="5 7" id="KW-0472">Membrane</keyword>
<comment type="subcellular location">
    <subcellularLocation>
        <location evidence="1">Membrane</location>
        <topology evidence="1">Multi-pass membrane protein</topology>
    </subcellularLocation>
</comment>
<keyword evidence="4 7" id="KW-1133">Transmembrane helix</keyword>
<keyword evidence="6 7" id="KW-0012">Acyltransferase</keyword>
<dbReference type="EC" id="2.3.1.225" evidence="7"/>
<accession>A0A6B2LAT2</accession>
<protein>
    <recommendedName>
        <fullName evidence="7">Palmitoyltransferase</fullName>
        <ecNumber evidence="7">2.3.1.225</ecNumber>
    </recommendedName>
</protein>
<dbReference type="EMBL" id="GIBP01005180">
    <property type="protein sequence ID" value="NDV34149.1"/>
    <property type="molecule type" value="Transcribed_RNA"/>
</dbReference>
<evidence type="ECO:0000256" key="6">
    <source>
        <dbReference type="ARBA" id="ARBA00023315"/>
    </source>
</evidence>
<evidence type="ECO:0000313" key="9">
    <source>
        <dbReference type="EMBL" id="NDV34149.1"/>
    </source>
</evidence>
<dbReference type="InterPro" id="IPR039859">
    <property type="entry name" value="PFA4/ZDH16/20/ERF2-like"/>
</dbReference>
<keyword evidence="3 7" id="KW-0812">Transmembrane</keyword>
<comment type="similarity">
    <text evidence="7">Belongs to the DHHC palmitoyltransferase family.</text>
</comment>
<evidence type="ECO:0000256" key="7">
    <source>
        <dbReference type="RuleBase" id="RU079119"/>
    </source>
</evidence>
<feature type="transmembrane region" description="Helical" evidence="7">
    <location>
        <begin position="140"/>
        <end position="170"/>
    </location>
</feature>
<evidence type="ECO:0000256" key="5">
    <source>
        <dbReference type="ARBA" id="ARBA00023136"/>
    </source>
</evidence>
<dbReference type="Pfam" id="PF01529">
    <property type="entry name" value="DHHC"/>
    <property type="match status" value="1"/>
</dbReference>
<proteinExistence type="inferred from homology"/>
<dbReference type="GO" id="GO:0019706">
    <property type="term" value="F:protein-cysteine S-palmitoyltransferase activity"/>
    <property type="evidence" value="ECO:0007669"/>
    <property type="project" value="UniProtKB-EC"/>
</dbReference>
<name>A0A6B2LAT2_9EUKA</name>